<keyword evidence="4" id="KW-0288">FMN</keyword>
<proteinExistence type="predicted"/>
<evidence type="ECO:0000256" key="1">
    <source>
        <dbReference type="ARBA" id="ARBA00003535"/>
    </source>
</evidence>
<dbReference type="SUPFAM" id="SSF51412">
    <property type="entry name" value="Inosine monophosphate dehydrogenase (IMPDH)"/>
    <property type="match status" value="1"/>
</dbReference>
<evidence type="ECO:0000313" key="7">
    <source>
        <dbReference type="Proteomes" id="UP000292886"/>
    </source>
</evidence>
<evidence type="ECO:0000256" key="5">
    <source>
        <dbReference type="ARBA" id="ARBA00023002"/>
    </source>
</evidence>
<dbReference type="InterPro" id="IPR004136">
    <property type="entry name" value="NMO"/>
</dbReference>
<dbReference type="Pfam" id="PF03060">
    <property type="entry name" value="NMO"/>
    <property type="match status" value="2"/>
</dbReference>
<dbReference type="KEGG" id="wei:EQG49_01175"/>
<dbReference type="CDD" id="cd04730">
    <property type="entry name" value="NPD_like"/>
    <property type="match status" value="1"/>
</dbReference>
<dbReference type="InterPro" id="IPR013785">
    <property type="entry name" value="Aldolase_TIM"/>
</dbReference>
<dbReference type="Gene3D" id="3.20.20.70">
    <property type="entry name" value="Aldolase class I"/>
    <property type="match status" value="1"/>
</dbReference>
<dbReference type="PANTHER" id="PTHR32332:SF20">
    <property type="entry name" value="2-NITROPROPANE DIOXYGENASE-LIKE PROTEIN"/>
    <property type="match status" value="1"/>
</dbReference>
<reference evidence="7" key="1">
    <citation type="submission" date="2019-03" db="EMBL/GenBank/DDBJ databases">
        <title>Weissella sp. 26KH-42 Genome sequencing.</title>
        <authorList>
            <person name="Heo J."/>
            <person name="Kim S.-J."/>
            <person name="Kim J.-S."/>
            <person name="Hong S.-B."/>
            <person name="Kwon S.-W."/>
        </authorList>
    </citation>
    <scope>NUCLEOTIDE SEQUENCE [LARGE SCALE GENOMIC DNA]</scope>
    <source>
        <strain evidence="7">26KH-42</strain>
    </source>
</reference>
<evidence type="ECO:0000313" key="6">
    <source>
        <dbReference type="EMBL" id="QBO37425.1"/>
    </source>
</evidence>
<protein>
    <recommendedName>
        <fullName evidence="2">Probable nitronate monooxygenase</fullName>
    </recommendedName>
</protein>
<keyword evidence="7" id="KW-1185">Reference proteome</keyword>
<sequence>MAWAADGKLAAAVSEAGGLGIIGSGHFDGEQTRAQIQIAKSLTDKPFGVNVMLLNRHVEEVLDAIVEEGVAVVTTGAGNPAKHIERLHAAGIKVIPVVPSVGLAKIMERTGVDAVIAEGMESGGHIGKLTTMAIVPQVVDAVNIPVIAAGGIADGRGVAAAFMLGAIGVQMGTRFLTAQESHIHRNYKDAVLKAKDVDTLVTGAYAGHAARVLKNKMSKNFIKFEKAESTKEEPDMLALEQLGNGALRTAVQDGDAEHGSFMAGEVAGMIHDEPTAAEILERTWAQATELLG</sequence>
<keyword evidence="5" id="KW-0560">Oxidoreductase</keyword>
<dbReference type="Proteomes" id="UP000292886">
    <property type="component" value="Chromosome"/>
</dbReference>
<accession>A0A4V1AJ15</accession>
<dbReference type="EMBL" id="CP037940">
    <property type="protein sequence ID" value="QBO37425.1"/>
    <property type="molecule type" value="Genomic_DNA"/>
</dbReference>
<dbReference type="OrthoDB" id="9778912at2"/>
<dbReference type="AlphaFoldDB" id="A0A4V1AJ15"/>
<comment type="function">
    <text evidence="1">Nitronate monooxygenase that uses molecular oxygen to catalyze the oxidative denitrification of alkyl nitronates. Acts on propionate 3-nitronate (P3N), the presumed physiological substrate. Probably functions in the detoxification of P3N, a metabolic poison produced by plants and fungi as a defense mechanism.</text>
</comment>
<name>A0A4V1AJ15_9LACO</name>
<evidence type="ECO:0000256" key="4">
    <source>
        <dbReference type="ARBA" id="ARBA00022643"/>
    </source>
</evidence>
<dbReference type="PANTHER" id="PTHR32332">
    <property type="entry name" value="2-NITROPROPANE DIOXYGENASE"/>
    <property type="match status" value="1"/>
</dbReference>
<keyword evidence="3" id="KW-0285">Flavoprotein</keyword>
<evidence type="ECO:0000256" key="3">
    <source>
        <dbReference type="ARBA" id="ARBA00022630"/>
    </source>
</evidence>
<gene>
    <name evidence="6" type="ORF">EQG49_01175</name>
</gene>
<organism evidence="6 7">
    <name type="scientific">Periweissella cryptocerci</name>
    <dbReference type="NCBI Taxonomy" id="2506420"/>
    <lineage>
        <taxon>Bacteria</taxon>
        <taxon>Bacillati</taxon>
        <taxon>Bacillota</taxon>
        <taxon>Bacilli</taxon>
        <taxon>Lactobacillales</taxon>
        <taxon>Lactobacillaceae</taxon>
        <taxon>Periweissella</taxon>
    </lineage>
</organism>
<dbReference type="GO" id="GO:0018580">
    <property type="term" value="F:nitronate monooxygenase activity"/>
    <property type="evidence" value="ECO:0007669"/>
    <property type="project" value="InterPro"/>
</dbReference>
<evidence type="ECO:0000256" key="2">
    <source>
        <dbReference type="ARBA" id="ARBA00013457"/>
    </source>
</evidence>